<organism evidence="2 3">
    <name type="scientific">Mariniblastus fucicola</name>
    <dbReference type="NCBI Taxonomy" id="980251"/>
    <lineage>
        <taxon>Bacteria</taxon>
        <taxon>Pseudomonadati</taxon>
        <taxon>Planctomycetota</taxon>
        <taxon>Planctomycetia</taxon>
        <taxon>Pirellulales</taxon>
        <taxon>Pirellulaceae</taxon>
        <taxon>Mariniblastus</taxon>
    </lineage>
</organism>
<sequence>MWLAVQLNPFLNQESKMWIGFREFLGWVIVLVGLALIAMVLLLALNRSVFEAMALSFPAAIVFRAGIGLVRMSAAARIALSLHNRDAS</sequence>
<dbReference type="AlphaFoldDB" id="A0A5B9PDA1"/>
<evidence type="ECO:0000313" key="3">
    <source>
        <dbReference type="Proteomes" id="UP000322214"/>
    </source>
</evidence>
<dbReference type="Proteomes" id="UP000322214">
    <property type="component" value="Chromosome"/>
</dbReference>
<reference evidence="2 3" key="1">
    <citation type="submission" date="2019-08" db="EMBL/GenBank/DDBJ databases">
        <title>Deep-cultivation of Planctomycetes and their phenomic and genomic characterization uncovers novel biology.</title>
        <authorList>
            <person name="Wiegand S."/>
            <person name="Jogler M."/>
            <person name="Boedeker C."/>
            <person name="Pinto D."/>
            <person name="Vollmers J."/>
            <person name="Rivas-Marin E."/>
            <person name="Kohn T."/>
            <person name="Peeters S.H."/>
            <person name="Heuer A."/>
            <person name="Rast P."/>
            <person name="Oberbeckmann S."/>
            <person name="Bunk B."/>
            <person name="Jeske O."/>
            <person name="Meyerdierks A."/>
            <person name="Storesund J.E."/>
            <person name="Kallscheuer N."/>
            <person name="Luecker S."/>
            <person name="Lage O.M."/>
            <person name="Pohl T."/>
            <person name="Merkel B.J."/>
            <person name="Hornburger P."/>
            <person name="Mueller R.-W."/>
            <person name="Bruemmer F."/>
            <person name="Labrenz M."/>
            <person name="Spormann A.M."/>
            <person name="Op den Camp H."/>
            <person name="Overmann J."/>
            <person name="Amann R."/>
            <person name="Jetten M.S.M."/>
            <person name="Mascher T."/>
            <person name="Medema M.H."/>
            <person name="Devos D.P."/>
            <person name="Kaster A.-K."/>
            <person name="Ovreas L."/>
            <person name="Rohde M."/>
            <person name="Galperin M.Y."/>
            <person name="Jogler C."/>
        </authorList>
    </citation>
    <scope>NUCLEOTIDE SEQUENCE [LARGE SCALE GENOMIC DNA]</scope>
    <source>
        <strain evidence="2 3">FC18</strain>
    </source>
</reference>
<evidence type="ECO:0000256" key="1">
    <source>
        <dbReference type="SAM" id="Phobius"/>
    </source>
</evidence>
<keyword evidence="3" id="KW-1185">Reference proteome</keyword>
<accession>A0A5B9PDA1</accession>
<name>A0A5B9PDA1_9BACT</name>
<feature type="transmembrane region" description="Helical" evidence="1">
    <location>
        <begin position="24"/>
        <end position="45"/>
    </location>
</feature>
<proteinExistence type="predicted"/>
<protein>
    <submittedName>
        <fullName evidence="2">Uncharacterized protein</fullName>
    </submittedName>
</protein>
<keyword evidence="1" id="KW-0472">Membrane</keyword>
<dbReference type="EMBL" id="CP042912">
    <property type="protein sequence ID" value="QEG24358.1"/>
    <property type="molecule type" value="Genomic_DNA"/>
</dbReference>
<dbReference type="STRING" id="980251.GCA_001642875_01294"/>
<keyword evidence="1" id="KW-0812">Transmembrane</keyword>
<keyword evidence="1" id="KW-1133">Transmembrane helix</keyword>
<gene>
    <name evidence="2" type="ORF">MFFC18_42770</name>
</gene>
<dbReference type="KEGG" id="mff:MFFC18_42770"/>
<feature type="transmembrane region" description="Helical" evidence="1">
    <location>
        <begin position="57"/>
        <end position="80"/>
    </location>
</feature>
<dbReference type="RefSeq" id="WP_075084060.1">
    <property type="nucleotide sequence ID" value="NZ_LWSI01000015.1"/>
</dbReference>
<evidence type="ECO:0000313" key="2">
    <source>
        <dbReference type="EMBL" id="QEG24358.1"/>
    </source>
</evidence>